<dbReference type="InterPro" id="IPR027417">
    <property type="entry name" value="P-loop_NTPase"/>
</dbReference>
<dbReference type="Gene3D" id="3.40.50.300">
    <property type="entry name" value="P-loop containing nucleotide triphosphate hydrolases"/>
    <property type="match status" value="1"/>
</dbReference>
<dbReference type="AlphaFoldDB" id="A0A011URY5"/>
<keyword evidence="3" id="KW-0547">Nucleotide-binding</keyword>
<feature type="domain" description="ABC transporter" evidence="5">
    <location>
        <begin position="25"/>
        <end position="262"/>
    </location>
</feature>
<dbReference type="InterPro" id="IPR017871">
    <property type="entry name" value="ABC_transporter-like_CS"/>
</dbReference>
<dbReference type="GO" id="GO:0005524">
    <property type="term" value="F:ATP binding"/>
    <property type="evidence" value="ECO:0007669"/>
    <property type="project" value="UniProtKB-KW"/>
</dbReference>
<keyword evidence="2" id="KW-0813">Transport</keyword>
<dbReference type="InterPro" id="IPR003439">
    <property type="entry name" value="ABC_transporter-like_ATP-bd"/>
</dbReference>
<evidence type="ECO:0000256" key="3">
    <source>
        <dbReference type="ARBA" id="ARBA00022741"/>
    </source>
</evidence>
<comment type="similarity">
    <text evidence="1">Belongs to the ABC transporter superfamily.</text>
</comment>
<keyword evidence="4 6" id="KW-0067">ATP-binding</keyword>
<comment type="caution">
    <text evidence="6">The sequence shown here is derived from an EMBL/GenBank/DDBJ whole genome shotgun (WGS) entry which is preliminary data.</text>
</comment>
<dbReference type="PROSITE" id="PS00211">
    <property type="entry name" value="ABC_TRANSPORTER_1"/>
    <property type="match status" value="1"/>
</dbReference>
<dbReference type="EMBL" id="JENY01000010">
    <property type="protein sequence ID" value="EXL08976.1"/>
    <property type="molecule type" value="Genomic_DNA"/>
</dbReference>
<evidence type="ECO:0000259" key="5">
    <source>
        <dbReference type="PROSITE" id="PS50893"/>
    </source>
</evidence>
<dbReference type="PANTHER" id="PTHR43023">
    <property type="entry name" value="PROTEIN TRIGALACTOSYLDIACYLGLYCEROL 3, CHLOROPLASTIC"/>
    <property type="match status" value="1"/>
</dbReference>
<name>A0A011URY5_9HYPH</name>
<organism evidence="6 7">
    <name type="scientific">Aquamicrobium defluvii</name>
    <dbReference type="NCBI Taxonomy" id="69279"/>
    <lineage>
        <taxon>Bacteria</taxon>
        <taxon>Pseudomonadati</taxon>
        <taxon>Pseudomonadota</taxon>
        <taxon>Alphaproteobacteria</taxon>
        <taxon>Hyphomicrobiales</taxon>
        <taxon>Phyllobacteriaceae</taxon>
        <taxon>Aquamicrobium</taxon>
    </lineage>
</organism>
<evidence type="ECO:0000256" key="1">
    <source>
        <dbReference type="ARBA" id="ARBA00005417"/>
    </source>
</evidence>
<dbReference type="InterPro" id="IPR003593">
    <property type="entry name" value="AAA+_ATPase"/>
</dbReference>
<dbReference type="PANTHER" id="PTHR43023:SF3">
    <property type="entry name" value="PROTEIN TRIGALACTOSYLDIACYLGLYCEROL 3, CHLOROPLASTIC"/>
    <property type="match status" value="1"/>
</dbReference>
<dbReference type="STRING" id="69279.BG36_02650"/>
<evidence type="ECO:0000256" key="4">
    <source>
        <dbReference type="ARBA" id="ARBA00022840"/>
    </source>
</evidence>
<gene>
    <name evidence="6" type="ORF">BG36_02650</name>
</gene>
<sequence length="275" mass="30157">MSEMVAVIANPAQRPQTEGQGQIVLSAQDITVAFGPKTVLENLSLEVRRGEILGFVGASGSGKSVLLRTVLGLTPKRSGTIRLFGVDVDKTSDAEQMRIDMRLGVLFQHGALFSALTVLENVQVPMREYLDLPRKLMDELAMLKIELVGLPADAAYKFPSELSGGMIKRAALARALALDPDIVFLDEPTSGLDPIGAAEFDELVIKLRDTMGLTVYMVTHDLDSLFTACDRIAVLGRKRVIVEGTIEDMLRSEEPWVKSYFRGKRARQLDLKGRA</sequence>
<accession>A0A011URY5</accession>
<proteinExistence type="inferred from homology"/>
<dbReference type="Proteomes" id="UP000019849">
    <property type="component" value="Unassembled WGS sequence"/>
</dbReference>
<dbReference type="HOGENOM" id="CLU_000604_1_22_5"/>
<reference evidence="6 7" key="1">
    <citation type="submission" date="2014-02" db="EMBL/GenBank/DDBJ databases">
        <title>Aquamicrobium defluvii Genome sequencing.</title>
        <authorList>
            <person name="Wang X."/>
        </authorList>
    </citation>
    <scope>NUCLEOTIDE SEQUENCE [LARGE SCALE GENOMIC DNA]</scope>
    <source>
        <strain evidence="6 7">W13Z1</strain>
    </source>
</reference>
<dbReference type="Pfam" id="PF00005">
    <property type="entry name" value="ABC_tran"/>
    <property type="match status" value="1"/>
</dbReference>
<dbReference type="SMART" id="SM00382">
    <property type="entry name" value="AAA"/>
    <property type="match status" value="1"/>
</dbReference>
<evidence type="ECO:0000256" key="2">
    <source>
        <dbReference type="ARBA" id="ARBA00022448"/>
    </source>
</evidence>
<dbReference type="SUPFAM" id="SSF52540">
    <property type="entry name" value="P-loop containing nucleoside triphosphate hydrolases"/>
    <property type="match status" value="1"/>
</dbReference>
<dbReference type="PROSITE" id="PS50893">
    <property type="entry name" value="ABC_TRANSPORTER_2"/>
    <property type="match status" value="1"/>
</dbReference>
<dbReference type="PATRIC" id="fig|69279.3.peg.1935"/>
<evidence type="ECO:0000313" key="6">
    <source>
        <dbReference type="EMBL" id="EXL08976.1"/>
    </source>
</evidence>
<dbReference type="eggNOG" id="COG1127">
    <property type="taxonomic scope" value="Bacteria"/>
</dbReference>
<evidence type="ECO:0000313" key="7">
    <source>
        <dbReference type="Proteomes" id="UP000019849"/>
    </source>
</evidence>
<protein>
    <submittedName>
        <fullName evidence="6">Iron ABC transporter ATP-binding protein</fullName>
    </submittedName>
</protein>
<dbReference type="GO" id="GO:0016887">
    <property type="term" value="F:ATP hydrolysis activity"/>
    <property type="evidence" value="ECO:0007669"/>
    <property type="project" value="InterPro"/>
</dbReference>